<name>A0A9X1K0L9_9RHOB</name>
<gene>
    <name evidence="1" type="ORF">KX928_23170</name>
</gene>
<comment type="caution">
    <text evidence="1">The sequence shown here is derived from an EMBL/GenBank/DDBJ whole genome shotgun (WGS) entry which is preliminary data.</text>
</comment>
<dbReference type="EMBL" id="JAHXDN010000010">
    <property type="protein sequence ID" value="MBW4710701.1"/>
    <property type="molecule type" value="Genomic_DNA"/>
</dbReference>
<reference evidence="1" key="1">
    <citation type="submission" date="2021-07" db="EMBL/GenBank/DDBJ databases">
        <title>Roseobacter insulae sp. nov., isolated from a tidal flat.</title>
        <authorList>
            <person name="Park S."/>
            <person name="Yoon J.-H."/>
        </authorList>
    </citation>
    <scope>NUCLEOTIDE SEQUENCE</scope>
    <source>
        <strain evidence="1">YSTF-M11</strain>
    </source>
</reference>
<organism evidence="1 2">
    <name type="scientific">Roseobacter insulae</name>
    <dbReference type="NCBI Taxonomy" id="2859783"/>
    <lineage>
        <taxon>Bacteria</taxon>
        <taxon>Pseudomonadati</taxon>
        <taxon>Pseudomonadota</taxon>
        <taxon>Alphaproteobacteria</taxon>
        <taxon>Rhodobacterales</taxon>
        <taxon>Roseobacteraceae</taxon>
        <taxon>Roseobacter</taxon>
    </lineage>
</organism>
<proteinExistence type="predicted"/>
<sequence length="84" mass="9329">MMEPVTIKYSEDSATDMLVQKLAMVRTGLQLLGTHAPIIDEAIRKLKEQDAMLQLYRDQTPYQAGHKDGYEAAFATGQTGNQGK</sequence>
<evidence type="ECO:0000313" key="1">
    <source>
        <dbReference type="EMBL" id="MBW4710701.1"/>
    </source>
</evidence>
<dbReference type="RefSeq" id="WP_219507778.1">
    <property type="nucleotide sequence ID" value="NZ_JAHXDN010000010.1"/>
</dbReference>
<dbReference type="AlphaFoldDB" id="A0A9X1K0L9"/>
<protein>
    <submittedName>
        <fullName evidence="1">Uncharacterized protein</fullName>
    </submittedName>
</protein>
<keyword evidence="2" id="KW-1185">Reference proteome</keyword>
<accession>A0A9X1K0L9</accession>
<dbReference type="Proteomes" id="UP001138661">
    <property type="component" value="Unassembled WGS sequence"/>
</dbReference>
<evidence type="ECO:0000313" key="2">
    <source>
        <dbReference type="Proteomes" id="UP001138661"/>
    </source>
</evidence>